<dbReference type="SUPFAM" id="SSF53300">
    <property type="entry name" value="vWA-like"/>
    <property type="match status" value="1"/>
</dbReference>
<dbReference type="InterPro" id="IPR049590">
    <property type="entry name" value="PSMD4_RAZUL-like"/>
</dbReference>
<evidence type="ECO:0000259" key="7">
    <source>
        <dbReference type="PROSITE" id="PS50234"/>
    </source>
</evidence>
<evidence type="ECO:0000256" key="1">
    <source>
        <dbReference type="ARBA" id="ARBA00005574"/>
    </source>
</evidence>
<dbReference type="GO" id="GO:0043161">
    <property type="term" value="P:proteasome-mediated ubiquitin-dependent protein catabolic process"/>
    <property type="evidence" value="ECO:0007669"/>
    <property type="project" value="TreeGrafter"/>
</dbReference>
<organism evidence="8 9">
    <name type="scientific">Oldenlandia corymbosa var. corymbosa</name>
    <dbReference type="NCBI Taxonomy" id="529605"/>
    <lineage>
        <taxon>Eukaryota</taxon>
        <taxon>Viridiplantae</taxon>
        <taxon>Streptophyta</taxon>
        <taxon>Embryophyta</taxon>
        <taxon>Tracheophyta</taxon>
        <taxon>Spermatophyta</taxon>
        <taxon>Magnoliopsida</taxon>
        <taxon>eudicotyledons</taxon>
        <taxon>Gunneridae</taxon>
        <taxon>Pentapetalae</taxon>
        <taxon>asterids</taxon>
        <taxon>lamiids</taxon>
        <taxon>Gentianales</taxon>
        <taxon>Rubiaceae</taxon>
        <taxon>Rubioideae</taxon>
        <taxon>Spermacoceae</taxon>
        <taxon>Hedyotis-Oldenlandia complex</taxon>
        <taxon>Oldenlandia</taxon>
    </lineage>
</organism>
<dbReference type="GO" id="GO:0005829">
    <property type="term" value="C:cytosol"/>
    <property type="evidence" value="ECO:0007669"/>
    <property type="project" value="TreeGrafter"/>
</dbReference>
<dbReference type="InterPro" id="IPR036465">
    <property type="entry name" value="vWFA_dom_sf"/>
</dbReference>
<name>A0AAV1DSV9_OLDCO</name>
<keyword evidence="3" id="KW-0647">Proteasome</keyword>
<feature type="region of interest" description="Disordered" evidence="6">
    <location>
        <begin position="240"/>
        <end position="284"/>
    </location>
</feature>
<feature type="compositionally biased region" description="Basic and acidic residues" evidence="6">
    <location>
        <begin position="240"/>
        <end position="256"/>
    </location>
</feature>
<keyword evidence="2" id="KW-0677">Repeat</keyword>
<comment type="similarity">
    <text evidence="1">Belongs to the proteasome subunit S5A family.</text>
</comment>
<dbReference type="EMBL" id="OX459123">
    <property type="protein sequence ID" value="CAI9110952.1"/>
    <property type="molecule type" value="Genomic_DNA"/>
</dbReference>
<evidence type="ECO:0000256" key="2">
    <source>
        <dbReference type="ARBA" id="ARBA00022737"/>
    </source>
</evidence>
<dbReference type="SMART" id="SM00327">
    <property type="entry name" value="VWA"/>
    <property type="match status" value="1"/>
</dbReference>
<dbReference type="PANTHER" id="PTHR10223:SF0">
    <property type="entry name" value="26S PROTEASOME NON-ATPASE REGULATORY SUBUNIT 4"/>
    <property type="match status" value="1"/>
</dbReference>
<dbReference type="CDD" id="cd22297">
    <property type="entry name" value="PSMD4_RAZUL"/>
    <property type="match status" value="1"/>
</dbReference>
<dbReference type="GO" id="GO:0008540">
    <property type="term" value="C:proteasome regulatory particle, base subcomplex"/>
    <property type="evidence" value="ECO:0007669"/>
    <property type="project" value="TreeGrafter"/>
</dbReference>
<feature type="region of interest" description="Disordered" evidence="6">
    <location>
        <begin position="296"/>
        <end position="316"/>
    </location>
</feature>
<feature type="region of interest" description="Disordered" evidence="6">
    <location>
        <begin position="359"/>
        <end position="396"/>
    </location>
</feature>
<dbReference type="AlphaFoldDB" id="A0AAV1DSV9"/>
<dbReference type="Pfam" id="PF13519">
    <property type="entry name" value="VWA_2"/>
    <property type="match status" value="1"/>
</dbReference>
<evidence type="ECO:0000313" key="9">
    <source>
        <dbReference type="Proteomes" id="UP001161247"/>
    </source>
</evidence>
<dbReference type="PANTHER" id="PTHR10223">
    <property type="entry name" value="26S PROTEASOME NON-ATPASE REGULATORY SUBUNIT 4"/>
    <property type="match status" value="1"/>
</dbReference>
<evidence type="ECO:0000256" key="6">
    <source>
        <dbReference type="SAM" id="MobiDB-lite"/>
    </source>
</evidence>
<dbReference type="GO" id="GO:0005634">
    <property type="term" value="C:nucleus"/>
    <property type="evidence" value="ECO:0007669"/>
    <property type="project" value="TreeGrafter"/>
</dbReference>
<dbReference type="SMART" id="SM00726">
    <property type="entry name" value="UIM"/>
    <property type="match status" value="3"/>
</dbReference>
<feature type="compositionally biased region" description="Polar residues" evidence="6">
    <location>
        <begin position="259"/>
        <end position="274"/>
    </location>
</feature>
<dbReference type="Gene3D" id="3.40.50.410">
    <property type="entry name" value="von Willebrand factor, type A domain"/>
    <property type="match status" value="1"/>
</dbReference>
<protein>
    <recommendedName>
        <fullName evidence="5">26S proteasome non-ATPase regulatory subunit 4 homolog</fullName>
    </recommendedName>
    <alternativeName>
        <fullName evidence="4">26S proteasome regulatory subunit RPN10</fullName>
    </alternativeName>
</protein>
<dbReference type="GO" id="GO:0031593">
    <property type="term" value="F:polyubiquitin modification-dependent protein binding"/>
    <property type="evidence" value="ECO:0007669"/>
    <property type="project" value="TreeGrafter"/>
</dbReference>
<reference evidence="8" key="1">
    <citation type="submission" date="2023-03" db="EMBL/GenBank/DDBJ databases">
        <authorList>
            <person name="Julca I."/>
        </authorList>
    </citation>
    <scope>NUCLEOTIDE SEQUENCE</scope>
</reference>
<dbReference type="Pfam" id="PF02809">
    <property type="entry name" value="UIM"/>
    <property type="match status" value="3"/>
</dbReference>
<gene>
    <name evidence="8" type="ORF">OLC1_LOCUS18482</name>
</gene>
<dbReference type="CDD" id="cd01452">
    <property type="entry name" value="VWA_26S_proteasome_subunit"/>
    <property type="match status" value="1"/>
</dbReference>
<proteinExistence type="inferred from homology"/>
<evidence type="ECO:0000256" key="5">
    <source>
        <dbReference type="ARBA" id="ARBA00071116"/>
    </source>
</evidence>
<keyword evidence="9" id="KW-1185">Reference proteome</keyword>
<dbReference type="PROSITE" id="PS50330">
    <property type="entry name" value="UIM"/>
    <property type="match status" value="2"/>
</dbReference>
<dbReference type="InterPro" id="IPR003903">
    <property type="entry name" value="UIM_dom"/>
</dbReference>
<dbReference type="InterPro" id="IPR002035">
    <property type="entry name" value="VWF_A"/>
</dbReference>
<evidence type="ECO:0000256" key="3">
    <source>
        <dbReference type="ARBA" id="ARBA00022942"/>
    </source>
</evidence>
<dbReference type="InterPro" id="IPR027040">
    <property type="entry name" value="PSMD4"/>
</dbReference>
<evidence type="ECO:0000256" key="4">
    <source>
        <dbReference type="ARBA" id="ARBA00044341"/>
    </source>
</evidence>
<dbReference type="FunFam" id="1.10.287.3990:FF:000004">
    <property type="entry name" value="26S proteasome regulatory subunit N10"/>
    <property type="match status" value="1"/>
</dbReference>
<feature type="domain" description="VWFA" evidence="7">
    <location>
        <begin position="5"/>
        <end position="188"/>
    </location>
</feature>
<feature type="compositionally biased region" description="Basic and acidic residues" evidence="6">
    <location>
        <begin position="381"/>
        <end position="396"/>
    </location>
</feature>
<evidence type="ECO:0000313" key="8">
    <source>
        <dbReference type="EMBL" id="CAI9110952.1"/>
    </source>
</evidence>
<dbReference type="FunFam" id="3.40.50.410:FF:000005">
    <property type="entry name" value="26S proteasome non-ATPase regulatory subunit 4"/>
    <property type="match status" value="1"/>
</dbReference>
<sequence length="396" mass="41996">MVLEATMICIDNSEWMRNGDYSPSRFQAQADAVNLICGAKTQSNPENTVGVLTMAGKGVRVLVTPTSDLGKILACMHGLEIGGEMNLAAGIQVAQLALKHRQNKKQHQRIIVFAGSPVNYDKKVLEMIGRKLKKNSVALDVVNFGEEDEGKNEKLAALVAAVNNNDTSHIVNVPPGPVLSDVLISSPIFLSDGEGGSGYAAAAVAQSVGGGGFEFGVDPNLDPELALALRISMEEERARQEATAKKAAEEAAKQGKGESTSQDVDMTDKAGTSENENKATDLTDDENALLQQALAMSMDDSSSNVTTRDTDMSEAAADDQDLALALQLSVNDSMKDESPSGDMSKLLADQSFVSSILASLPGVDPNDPSVKDLLASMQSQSEKKPEDKAPEEEDKK</sequence>
<dbReference type="PROSITE" id="PS50234">
    <property type="entry name" value="VWFA"/>
    <property type="match status" value="1"/>
</dbReference>
<dbReference type="Gene3D" id="1.10.287.3990">
    <property type="match status" value="1"/>
</dbReference>
<accession>A0AAV1DSV9</accession>
<dbReference type="Proteomes" id="UP001161247">
    <property type="component" value="Chromosome 6"/>
</dbReference>